<proteinExistence type="predicted"/>
<dbReference type="EMBL" id="CP027433">
    <property type="protein sequence ID" value="AVM01663.1"/>
    <property type="molecule type" value="Genomic_DNA"/>
</dbReference>
<accession>A0A2S0KJ23</accession>
<gene>
    <name evidence="1" type="ORF">C6V83_16755</name>
</gene>
<protein>
    <submittedName>
        <fullName evidence="1">Uncharacterized protein</fullName>
    </submittedName>
</protein>
<dbReference type="AlphaFoldDB" id="A0A2S0KJ23"/>
<name>A0A2S0KJ23_9ACTN</name>
<evidence type="ECO:0000313" key="1">
    <source>
        <dbReference type="EMBL" id="AVM01663.1"/>
    </source>
</evidence>
<dbReference type="OrthoDB" id="10000239at2"/>
<organism evidence="1 2">
    <name type="scientific">Gordonia iterans</name>
    <dbReference type="NCBI Taxonomy" id="1004901"/>
    <lineage>
        <taxon>Bacteria</taxon>
        <taxon>Bacillati</taxon>
        <taxon>Actinomycetota</taxon>
        <taxon>Actinomycetes</taxon>
        <taxon>Mycobacteriales</taxon>
        <taxon>Gordoniaceae</taxon>
        <taxon>Gordonia</taxon>
    </lineage>
</organism>
<dbReference type="RefSeq" id="WP_105943367.1">
    <property type="nucleotide sequence ID" value="NZ_CP027433.1"/>
</dbReference>
<keyword evidence="2" id="KW-1185">Reference proteome</keyword>
<dbReference type="Proteomes" id="UP000239814">
    <property type="component" value="Chromosome"/>
</dbReference>
<evidence type="ECO:0000313" key="2">
    <source>
        <dbReference type="Proteomes" id="UP000239814"/>
    </source>
</evidence>
<dbReference type="KEGG" id="git:C6V83_16755"/>
<reference evidence="1 2" key="1">
    <citation type="submission" date="2018-03" db="EMBL/GenBank/DDBJ databases">
        <title>Characteristics and genome of n-alkane degrading marine bacteria Gordonia iterans isolated from crude oil contaminated in Tae-an, South Korea.</title>
        <authorList>
            <person name="Lee S.-S."/>
            <person name="Kim H."/>
        </authorList>
    </citation>
    <scope>NUCLEOTIDE SEQUENCE [LARGE SCALE GENOMIC DNA]</scope>
    <source>
        <strain evidence="1 2">Co17</strain>
    </source>
</reference>
<sequence length="189" mass="20582">MSLHVVTAVGEYLGRLPFHDTTRTDEFASVFMAGGRLIAVEDDQSSLLQFCQNIRALDEVDQFLADNGIAKSCFTEMTTQGILATGPAETAFSWLGDCTLVPAGRSLGFTDDGLLLLSPQDDVLQVSPAYYWLWTYSRTGRSLAAVYRFLTGDAAIGDAAAASVEELSQAVMHMLSYNMGRLDRPRPAE</sequence>